<organism evidence="4 5">
    <name type="scientific">Coniochaeta pulveracea</name>
    <dbReference type="NCBI Taxonomy" id="177199"/>
    <lineage>
        <taxon>Eukaryota</taxon>
        <taxon>Fungi</taxon>
        <taxon>Dikarya</taxon>
        <taxon>Ascomycota</taxon>
        <taxon>Pezizomycotina</taxon>
        <taxon>Sordariomycetes</taxon>
        <taxon>Sordariomycetidae</taxon>
        <taxon>Coniochaetales</taxon>
        <taxon>Coniochaetaceae</taxon>
        <taxon>Coniochaeta</taxon>
    </lineage>
</organism>
<feature type="region of interest" description="Disordered" evidence="2">
    <location>
        <begin position="675"/>
        <end position="771"/>
    </location>
</feature>
<evidence type="ECO:0000259" key="3">
    <source>
        <dbReference type="Pfam" id="PF17111"/>
    </source>
</evidence>
<dbReference type="EMBL" id="QVQW01000152">
    <property type="protein sequence ID" value="RKU39769.1"/>
    <property type="molecule type" value="Genomic_DNA"/>
</dbReference>
<evidence type="ECO:0000256" key="2">
    <source>
        <dbReference type="SAM" id="MobiDB-lite"/>
    </source>
</evidence>
<feature type="region of interest" description="Disordered" evidence="2">
    <location>
        <begin position="213"/>
        <end position="237"/>
    </location>
</feature>
<dbReference type="Pfam" id="PF17111">
    <property type="entry name" value="PigL_N"/>
    <property type="match status" value="1"/>
</dbReference>
<dbReference type="InterPro" id="IPR011990">
    <property type="entry name" value="TPR-like_helical_dom_sf"/>
</dbReference>
<dbReference type="SUPFAM" id="SSF48452">
    <property type="entry name" value="TPR-like"/>
    <property type="match status" value="1"/>
</dbReference>
<keyword evidence="5" id="KW-1185">Reference proteome</keyword>
<feature type="compositionally biased region" description="Pro residues" evidence="2">
    <location>
        <begin position="708"/>
        <end position="727"/>
    </location>
</feature>
<dbReference type="AlphaFoldDB" id="A0A420XW14"/>
<comment type="caution">
    <text evidence="4">The sequence shown here is derived from an EMBL/GenBank/DDBJ whole genome shotgun (WGS) entry which is preliminary data.</text>
</comment>
<feature type="compositionally biased region" description="Acidic residues" evidence="2">
    <location>
        <begin position="503"/>
        <end position="519"/>
    </location>
</feature>
<feature type="region of interest" description="Disordered" evidence="2">
    <location>
        <begin position="267"/>
        <end position="301"/>
    </location>
</feature>
<feature type="domain" description="Azaphilone pigments biosynthesis cluster protein L N-terminal" evidence="3">
    <location>
        <begin position="1"/>
        <end position="153"/>
    </location>
</feature>
<name>A0A420XW14_9PEZI</name>
<sequence>MDPLSIAVSAVSVAGAASKLSFWLYDVIESTSRVDSTVLALSKEVKSLESNLKSLDRTLQGCRSQALTLMHMNDDIWISIESNLLDCRETLEELAALVEEVKKNPSSSRNIFRKPNVMLRLSLRKKEMVEFQDKISKSNASMQTAVGVVSLSLALRQNVSQEMLMGELQRLRGLVENTQRVARNSGTNYPAAARMSRNIEGLVAAARRFHSNASSTASTRYGGNRRRGQSSWLGSDAGELSDYERDRIRNWTTGLGQIDEVTDTASTVDTRTTEHTGTTGTGGDRHTVVTTPDPEEDDDDDDLELDLEIFQNAEELGRMSFAKSDYDNAEKFLNKALSGATGTSSDAGHFENLKLQLSICYCFQAKWQAAEAVLLTLGKKKRKADLPVFHLLHAVALAHLADENYESAYHACKRSLQGKKKAHGGKSNQDYIDSLALLAAICEVRGEPIEAAAIRHMIPANRLQEGFPEPEEFIKNHGSIIDVAFGKGFTTGGSSGGKVVEEVEDDGASEAAEVDEDDLAERMDHDTNKEVGGGDHEKSLPSRVSGWDTGKEILSVPQGGHIAENPILHKRIFSTEDIYDEQTGKILAWADWDKCEWIDLKLYWEQFGDSMIHGLIVDEDTRRELGFPRLGSRMKDEDKHSDLMVVDIERNHDAGKGTDTFKEVYFGDSVPEPSRYPNAYMPGPAGPPRFSQLFNSQTSPYDRAPFQPSHPPIPEGATPPPYPPNEPLRPEGGLGIRPSDLYSEGSSSYYDQPDDHTQSSNSTQPGNSSTLAHDFESNIYVSEPRTEGVTSAPPLHTNQDSAFLSPILPPSRPAHHPSRSVDIIPRPLESTNPFRRAASQRSLNNPFLTRDPFQSQVQSLRHMASFEATIQQYVPPTPWTARRYGNTRESPRILQTPAIFLRDVPDGKTDGLILGVNLNLETIEVTVSFEDGDLIKCPGTLYLNQSGKNPTDLP</sequence>
<keyword evidence="1" id="KW-0175">Coiled coil</keyword>
<gene>
    <name evidence="4" type="ORF">DL546_000833</name>
</gene>
<feature type="coiled-coil region" evidence="1">
    <location>
        <begin position="38"/>
        <end position="104"/>
    </location>
</feature>
<feature type="non-terminal residue" evidence="4">
    <location>
        <position position="954"/>
    </location>
</feature>
<protein>
    <recommendedName>
        <fullName evidence="3">Azaphilone pigments biosynthesis cluster protein L N-terminal domain-containing protein</fullName>
    </recommendedName>
</protein>
<reference evidence="4 5" key="1">
    <citation type="submission" date="2018-08" db="EMBL/GenBank/DDBJ databases">
        <title>Draft genome of the lignicolous fungus Coniochaeta pulveracea.</title>
        <authorList>
            <person name="Borstlap C.J."/>
            <person name="De Witt R.N."/>
            <person name="Botha A."/>
            <person name="Volschenk H."/>
        </authorList>
    </citation>
    <scope>NUCLEOTIDE SEQUENCE [LARGE SCALE GENOMIC DNA]</scope>
    <source>
        <strain evidence="4 5">CAB683</strain>
    </source>
</reference>
<dbReference type="OrthoDB" id="195446at2759"/>
<evidence type="ECO:0000313" key="5">
    <source>
        <dbReference type="Proteomes" id="UP000275385"/>
    </source>
</evidence>
<feature type="compositionally biased region" description="Polar residues" evidence="2">
    <location>
        <begin position="758"/>
        <end position="771"/>
    </location>
</feature>
<feature type="compositionally biased region" description="Basic and acidic residues" evidence="2">
    <location>
        <begin position="520"/>
        <end position="540"/>
    </location>
</feature>
<accession>A0A420XW14</accession>
<feature type="compositionally biased region" description="Low complexity" evidence="2">
    <location>
        <begin position="267"/>
        <end position="278"/>
    </location>
</feature>
<dbReference type="STRING" id="177199.A0A420XW14"/>
<feature type="region of interest" description="Disordered" evidence="2">
    <location>
        <begin position="503"/>
        <end position="544"/>
    </location>
</feature>
<proteinExistence type="predicted"/>
<feature type="region of interest" description="Disordered" evidence="2">
    <location>
        <begin position="785"/>
        <end position="826"/>
    </location>
</feature>
<evidence type="ECO:0000256" key="1">
    <source>
        <dbReference type="SAM" id="Coils"/>
    </source>
</evidence>
<dbReference type="Gene3D" id="1.25.40.10">
    <property type="entry name" value="Tetratricopeptide repeat domain"/>
    <property type="match status" value="1"/>
</dbReference>
<dbReference type="Proteomes" id="UP000275385">
    <property type="component" value="Unassembled WGS sequence"/>
</dbReference>
<dbReference type="InterPro" id="IPR031348">
    <property type="entry name" value="PigL_N"/>
</dbReference>
<evidence type="ECO:0000313" key="4">
    <source>
        <dbReference type="EMBL" id="RKU39769.1"/>
    </source>
</evidence>